<organism evidence="1 2">
    <name type="scientific">Handelsmanbacteria sp. (strain RIFCSPLOWO2_12_FULL_64_10)</name>
    <dbReference type="NCBI Taxonomy" id="1817868"/>
    <lineage>
        <taxon>Bacteria</taxon>
        <taxon>Candidatus Handelsmaniibacteriota</taxon>
    </lineage>
</organism>
<accession>A0A1F6D057</accession>
<proteinExistence type="predicted"/>
<gene>
    <name evidence="1" type="ORF">A3F84_21805</name>
</gene>
<protein>
    <submittedName>
        <fullName evidence="1">Uncharacterized protein</fullName>
    </submittedName>
</protein>
<reference evidence="1 2" key="1">
    <citation type="journal article" date="2016" name="Nat. Commun.">
        <title>Thousands of microbial genomes shed light on interconnected biogeochemical processes in an aquifer system.</title>
        <authorList>
            <person name="Anantharaman K."/>
            <person name="Brown C.T."/>
            <person name="Hug L.A."/>
            <person name="Sharon I."/>
            <person name="Castelle C.J."/>
            <person name="Probst A.J."/>
            <person name="Thomas B.C."/>
            <person name="Singh A."/>
            <person name="Wilkins M.J."/>
            <person name="Karaoz U."/>
            <person name="Brodie E.L."/>
            <person name="Williams K.H."/>
            <person name="Hubbard S.S."/>
            <person name="Banfield J.F."/>
        </authorList>
    </citation>
    <scope>NUCLEOTIDE SEQUENCE [LARGE SCALE GENOMIC DNA]</scope>
    <source>
        <strain evidence="2">RIFCSPLOWO2_12_FULL_64_10</strain>
    </source>
</reference>
<evidence type="ECO:0000313" key="1">
    <source>
        <dbReference type="EMBL" id="OGG54798.1"/>
    </source>
</evidence>
<evidence type="ECO:0000313" key="2">
    <source>
        <dbReference type="Proteomes" id="UP000178606"/>
    </source>
</evidence>
<name>A0A1F6D057_HANXR</name>
<comment type="caution">
    <text evidence="1">The sequence shown here is derived from an EMBL/GenBank/DDBJ whole genome shotgun (WGS) entry which is preliminary data.</text>
</comment>
<dbReference type="EMBL" id="MFKF01000095">
    <property type="protein sequence ID" value="OGG54798.1"/>
    <property type="molecule type" value="Genomic_DNA"/>
</dbReference>
<sequence length="68" mass="7343">MRWNQTFDPDTSYERVNLFSTRLFSDAGPQADADGQEETQAILSADFQVAPAVAHGSAPGGGREDGRE</sequence>
<dbReference type="Proteomes" id="UP000178606">
    <property type="component" value="Unassembled WGS sequence"/>
</dbReference>
<dbReference type="AlphaFoldDB" id="A0A1F6D057"/>